<evidence type="ECO:0000256" key="2">
    <source>
        <dbReference type="PIRSR" id="PIRSR018249-2"/>
    </source>
</evidence>
<dbReference type="InterPro" id="IPR052939">
    <property type="entry name" value="23S_rRNA_MeTrnsfrase_RlmA"/>
</dbReference>
<dbReference type="Proteomes" id="UP000682111">
    <property type="component" value="Unassembled WGS sequence"/>
</dbReference>
<keyword evidence="1" id="KW-0862">Zinc</keyword>
<keyword evidence="2" id="KW-0949">S-adenosyl-L-methionine</keyword>
<dbReference type="EMBL" id="BORC01000003">
    <property type="protein sequence ID" value="GIN62272.1"/>
    <property type="molecule type" value="Genomic_DNA"/>
</dbReference>
<dbReference type="GO" id="GO:0008168">
    <property type="term" value="F:methyltransferase activity"/>
    <property type="evidence" value="ECO:0007669"/>
    <property type="project" value="InterPro"/>
</dbReference>
<comment type="caution">
    <text evidence="5">The sequence shown here is derived from an EMBL/GenBank/DDBJ whole genome shotgun (WGS) entry which is preliminary data.</text>
</comment>
<dbReference type="Pfam" id="PF21302">
    <property type="entry name" value="Zn_ribbon_RlmA"/>
    <property type="match status" value="1"/>
</dbReference>
<evidence type="ECO:0000259" key="4">
    <source>
        <dbReference type="Pfam" id="PF21302"/>
    </source>
</evidence>
<gene>
    <name evidence="5" type="ORF">J27TS8_22650</name>
</gene>
<protein>
    <recommendedName>
        <fullName evidence="7">Methyltransferase domain-containing protein</fullName>
    </recommendedName>
</protein>
<organism evidence="5 6">
    <name type="scientific">Robertmurraya siralis</name>
    <dbReference type="NCBI Taxonomy" id="77777"/>
    <lineage>
        <taxon>Bacteria</taxon>
        <taxon>Bacillati</taxon>
        <taxon>Bacillota</taxon>
        <taxon>Bacilli</taxon>
        <taxon>Bacillales</taxon>
        <taxon>Bacillaceae</taxon>
        <taxon>Robertmurraya</taxon>
    </lineage>
</organism>
<feature type="binding site" evidence="1">
    <location>
        <position position="40"/>
    </location>
    <ligand>
        <name>Zn(2+)</name>
        <dbReference type="ChEBI" id="CHEBI:29105"/>
    </ligand>
</feature>
<name>A0A920BUF9_9BACI</name>
<dbReference type="InterPro" id="IPR029063">
    <property type="entry name" value="SAM-dependent_MTases_sf"/>
</dbReference>
<dbReference type="InterPro" id="IPR048647">
    <property type="entry name" value="RlmA_N"/>
</dbReference>
<dbReference type="AlphaFoldDB" id="A0A920BUF9"/>
<dbReference type="InterPro" id="IPR016718">
    <property type="entry name" value="rRNA_m1G-MeTrfase_A_prd"/>
</dbReference>
<dbReference type="InterPro" id="IPR041698">
    <property type="entry name" value="Methyltransf_25"/>
</dbReference>
<dbReference type="RefSeq" id="WP_244988918.1">
    <property type="nucleotide sequence ID" value="NZ_BORC01000003.1"/>
</dbReference>
<evidence type="ECO:0008006" key="7">
    <source>
        <dbReference type="Google" id="ProtNLM"/>
    </source>
</evidence>
<feature type="binding site" evidence="2">
    <location>
        <position position="207"/>
    </location>
    <ligand>
        <name>S-adenosyl-L-methionine</name>
        <dbReference type="ChEBI" id="CHEBI:59789"/>
    </ligand>
</feature>
<evidence type="ECO:0000259" key="3">
    <source>
        <dbReference type="Pfam" id="PF13649"/>
    </source>
</evidence>
<reference evidence="5" key="1">
    <citation type="submission" date="2021-03" db="EMBL/GenBank/DDBJ databases">
        <title>Antimicrobial resistance genes in bacteria isolated from Japanese honey, and their potential for conferring macrolide and lincosamide resistance in the American foulbrood pathogen Paenibacillus larvae.</title>
        <authorList>
            <person name="Okamoto M."/>
            <person name="Kumagai M."/>
            <person name="Kanamori H."/>
            <person name="Takamatsu D."/>
        </authorList>
    </citation>
    <scope>NUCLEOTIDE SEQUENCE</scope>
    <source>
        <strain evidence="5">J27TS8</strain>
    </source>
</reference>
<dbReference type="PANTHER" id="PTHR43460:SF1">
    <property type="entry name" value="METHYLTRANSFERASE TYPE 11 DOMAIN-CONTAINING PROTEIN"/>
    <property type="match status" value="1"/>
</dbReference>
<feature type="domain" description="Methyltransferase" evidence="3">
    <location>
        <begin position="107"/>
        <end position="196"/>
    </location>
</feature>
<evidence type="ECO:0000256" key="1">
    <source>
        <dbReference type="PIRSR" id="PIRSR018249-1"/>
    </source>
</evidence>
<feature type="binding site" evidence="2">
    <location>
        <begin position="114"/>
        <end position="115"/>
    </location>
    <ligand>
        <name>S-adenosyl-L-methionine</name>
        <dbReference type="ChEBI" id="CHEBI:59789"/>
    </ligand>
</feature>
<feature type="domain" description="23S rRNA (guanine(745)-N(1))-methyltransferase N-terminal" evidence="4">
    <location>
        <begin position="21"/>
        <end position="61"/>
    </location>
</feature>
<keyword evidence="6" id="KW-1185">Reference proteome</keyword>
<feature type="binding site" evidence="2">
    <location>
        <position position="83"/>
    </location>
    <ligand>
        <name>S-adenosyl-L-methionine</name>
        <dbReference type="ChEBI" id="CHEBI:59789"/>
    </ligand>
</feature>
<feature type="binding site" evidence="1">
    <location>
        <position position="23"/>
    </location>
    <ligand>
        <name>Zn(2+)</name>
        <dbReference type="ChEBI" id="CHEBI:29105"/>
    </ligand>
</feature>
<accession>A0A920BUF9</accession>
<sequence>MLPKNKRMMSAEFVSKHLFLFACPICHSSMKVFELKSLVCSNQHTFDFAKQGYINLTTGQIKTKYSKELFEARRTLMTESTFFKPVVETIAKLINKEGIQVKKELSIIDMGCGEGSHLASICDLVSAKGNKKVVGVGIDLAKEGVVVAAKNYSENKLWAVADLARTPFINKQFDVILNILSPSNYAEFNRLLKEDGLVIKVIPQTDYLKELRDYFFLETEKQTYSNEETVERFQDSFRFVDSSRLRYRVHLNGPLIWPLVQMTPLTWGITDKQAASFLEKESIEVTIDLEIMIGRK</sequence>
<keyword evidence="1" id="KW-0479">Metal-binding</keyword>
<dbReference type="PIRSF" id="PIRSF018249">
    <property type="entry name" value="MyrA_prd"/>
    <property type="match status" value="1"/>
</dbReference>
<feature type="binding site" evidence="1">
    <location>
        <position position="26"/>
    </location>
    <ligand>
        <name>Zn(2+)</name>
        <dbReference type="ChEBI" id="CHEBI:29105"/>
    </ligand>
</feature>
<proteinExistence type="predicted"/>
<evidence type="ECO:0000313" key="5">
    <source>
        <dbReference type="EMBL" id="GIN62272.1"/>
    </source>
</evidence>
<dbReference type="SUPFAM" id="SSF53335">
    <property type="entry name" value="S-adenosyl-L-methionine-dependent methyltransferases"/>
    <property type="match status" value="1"/>
</dbReference>
<evidence type="ECO:0000313" key="6">
    <source>
        <dbReference type="Proteomes" id="UP000682111"/>
    </source>
</evidence>
<feature type="binding site" evidence="1">
    <location>
        <position position="44"/>
    </location>
    <ligand>
        <name>Zn(2+)</name>
        <dbReference type="ChEBI" id="CHEBI:29105"/>
    </ligand>
</feature>
<dbReference type="Pfam" id="PF13649">
    <property type="entry name" value="Methyltransf_25"/>
    <property type="match status" value="1"/>
</dbReference>
<dbReference type="PANTHER" id="PTHR43460">
    <property type="entry name" value="METHYLTRANSFERASE"/>
    <property type="match status" value="1"/>
</dbReference>
<dbReference type="Gene3D" id="3.40.50.150">
    <property type="entry name" value="Vaccinia Virus protein VP39"/>
    <property type="match status" value="1"/>
</dbReference>
<dbReference type="GO" id="GO:0046872">
    <property type="term" value="F:metal ion binding"/>
    <property type="evidence" value="ECO:0007669"/>
    <property type="project" value="UniProtKB-KW"/>
</dbReference>